<keyword evidence="3 6" id="KW-0812">Transmembrane</keyword>
<dbReference type="OrthoDB" id="7360864at2"/>
<evidence type="ECO:0000256" key="6">
    <source>
        <dbReference type="SAM" id="Phobius"/>
    </source>
</evidence>
<dbReference type="PANTHER" id="PTHR38459:SF1">
    <property type="entry name" value="PROPHAGE BACTOPRENOL-LINKED GLUCOSE TRANSLOCASE HOMOLOG"/>
    <property type="match status" value="1"/>
</dbReference>
<feature type="domain" description="GtrA/DPMS transmembrane" evidence="7">
    <location>
        <begin position="8"/>
        <end position="126"/>
    </location>
</feature>
<comment type="similarity">
    <text evidence="2">Belongs to the GtrA family.</text>
</comment>
<proteinExistence type="inferred from homology"/>
<keyword evidence="5 6" id="KW-0472">Membrane</keyword>
<comment type="subcellular location">
    <subcellularLocation>
        <location evidence="1">Membrane</location>
        <topology evidence="1">Multi-pass membrane protein</topology>
    </subcellularLocation>
</comment>
<dbReference type="AlphaFoldDB" id="A0A4R3JBA1"/>
<evidence type="ECO:0000313" key="9">
    <source>
        <dbReference type="Proteomes" id="UP000295304"/>
    </source>
</evidence>
<evidence type="ECO:0000313" key="8">
    <source>
        <dbReference type="EMBL" id="TCS62972.1"/>
    </source>
</evidence>
<evidence type="ECO:0000256" key="1">
    <source>
        <dbReference type="ARBA" id="ARBA00004141"/>
    </source>
</evidence>
<evidence type="ECO:0000259" key="7">
    <source>
        <dbReference type="Pfam" id="PF04138"/>
    </source>
</evidence>
<keyword evidence="4 6" id="KW-1133">Transmembrane helix</keyword>
<dbReference type="GO" id="GO:0005886">
    <property type="term" value="C:plasma membrane"/>
    <property type="evidence" value="ECO:0007669"/>
    <property type="project" value="TreeGrafter"/>
</dbReference>
<accession>A0A4R3JBA1</accession>
<dbReference type="PANTHER" id="PTHR38459">
    <property type="entry name" value="PROPHAGE BACTOPRENOL-LINKED GLUCOSE TRANSLOCASE HOMOLOG"/>
    <property type="match status" value="1"/>
</dbReference>
<evidence type="ECO:0000256" key="2">
    <source>
        <dbReference type="ARBA" id="ARBA00009399"/>
    </source>
</evidence>
<comment type="caution">
    <text evidence="8">The sequence shown here is derived from an EMBL/GenBank/DDBJ whole genome shotgun (WGS) entry which is preliminary data.</text>
</comment>
<dbReference type="InterPro" id="IPR007267">
    <property type="entry name" value="GtrA_DPMS_TM"/>
</dbReference>
<gene>
    <name evidence="8" type="ORF">EDD55_10463</name>
</gene>
<dbReference type="Pfam" id="PF04138">
    <property type="entry name" value="GtrA_DPMS_TM"/>
    <property type="match status" value="1"/>
</dbReference>
<sequence length="131" mass="13967">MSSSLVMYIVVGGVGFVIDGGIMSALHGFWSWSPMAARAVSFPAAVSATWMLNRHWTFGRGGVIAPRRRYGPYVAVQVIGALINLGVFALAVRLSEPLAAYPIMALAVAAVPALGFTYGASRFFVFRQPVS</sequence>
<feature type="transmembrane region" description="Helical" evidence="6">
    <location>
        <begin position="35"/>
        <end position="52"/>
    </location>
</feature>
<feature type="transmembrane region" description="Helical" evidence="6">
    <location>
        <begin position="5"/>
        <end position="29"/>
    </location>
</feature>
<feature type="transmembrane region" description="Helical" evidence="6">
    <location>
        <begin position="73"/>
        <end position="92"/>
    </location>
</feature>
<dbReference type="Proteomes" id="UP000295304">
    <property type="component" value="Unassembled WGS sequence"/>
</dbReference>
<organism evidence="8 9">
    <name type="scientific">Varunaivibrio sulfuroxidans</name>
    <dbReference type="NCBI Taxonomy" id="1773489"/>
    <lineage>
        <taxon>Bacteria</taxon>
        <taxon>Pseudomonadati</taxon>
        <taxon>Pseudomonadota</taxon>
        <taxon>Alphaproteobacteria</taxon>
        <taxon>Rhodospirillales</taxon>
        <taxon>Magnetovibrionaceae</taxon>
        <taxon>Varunaivibrio</taxon>
    </lineage>
</organism>
<reference evidence="8 9" key="1">
    <citation type="submission" date="2019-03" db="EMBL/GenBank/DDBJ databases">
        <title>Genomic Encyclopedia of Type Strains, Phase IV (KMG-IV): sequencing the most valuable type-strain genomes for metagenomic binning, comparative biology and taxonomic classification.</title>
        <authorList>
            <person name="Goeker M."/>
        </authorList>
    </citation>
    <scope>NUCLEOTIDE SEQUENCE [LARGE SCALE GENOMIC DNA]</scope>
    <source>
        <strain evidence="8 9">DSM 101688</strain>
    </source>
</reference>
<evidence type="ECO:0000256" key="4">
    <source>
        <dbReference type="ARBA" id="ARBA00022989"/>
    </source>
</evidence>
<feature type="transmembrane region" description="Helical" evidence="6">
    <location>
        <begin position="98"/>
        <end position="118"/>
    </location>
</feature>
<dbReference type="EMBL" id="SLZW01000004">
    <property type="protein sequence ID" value="TCS62972.1"/>
    <property type="molecule type" value="Genomic_DNA"/>
</dbReference>
<evidence type="ECO:0000256" key="5">
    <source>
        <dbReference type="ARBA" id="ARBA00023136"/>
    </source>
</evidence>
<dbReference type="GO" id="GO:0000271">
    <property type="term" value="P:polysaccharide biosynthetic process"/>
    <property type="evidence" value="ECO:0007669"/>
    <property type="project" value="InterPro"/>
</dbReference>
<name>A0A4R3JBA1_9PROT</name>
<dbReference type="RefSeq" id="WP_132938718.1">
    <property type="nucleotide sequence ID" value="NZ_CP119676.1"/>
</dbReference>
<protein>
    <submittedName>
        <fullName evidence="8">Putative flippase GtrA</fullName>
    </submittedName>
</protein>
<evidence type="ECO:0000256" key="3">
    <source>
        <dbReference type="ARBA" id="ARBA00022692"/>
    </source>
</evidence>
<keyword evidence="9" id="KW-1185">Reference proteome</keyword>
<dbReference type="InterPro" id="IPR051401">
    <property type="entry name" value="GtrA_CellWall_Glycosyl"/>
</dbReference>